<reference evidence="2" key="1">
    <citation type="submission" date="2012-02" db="EMBL/GenBank/DDBJ databases">
        <title>Genome sequencing of Giardia lamblia Genotypes A2 and B isolates (DH and GS) and comparative analysis with the genomes of Genotypes A1 and E (WB and Pig).</title>
        <authorList>
            <person name="Adam R."/>
            <person name="Dahlstrom E."/>
            <person name="Martens C."/>
            <person name="Bruno D."/>
            <person name="Barbian K."/>
            <person name="Porcella S.F."/>
            <person name="Nash T."/>
        </authorList>
    </citation>
    <scope>NUCLEOTIDE SEQUENCE</scope>
    <source>
        <strain evidence="2">GS</strain>
    </source>
</reference>
<name>V6TLG1_GIAIN</name>
<organism evidence="1 2">
    <name type="scientific">Giardia intestinalis</name>
    <name type="common">Giardia lamblia</name>
    <dbReference type="NCBI Taxonomy" id="5741"/>
    <lineage>
        <taxon>Eukaryota</taxon>
        <taxon>Metamonada</taxon>
        <taxon>Diplomonadida</taxon>
        <taxon>Hexamitidae</taxon>
        <taxon>Giardiinae</taxon>
        <taxon>Giardia</taxon>
    </lineage>
</organism>
<accession>V6TLG1</accession>
<dbReference type="EMBL" id="AHHH01000530">
    <property type="protein sequence ID" value="ESU37795.1"/>
    <property type="molecule type" value="Genomic_DNA"/>
</dbReference>
<evidence type="ECO:0000313" key="1">
    <source>
        <dbReference type="EMBL" id="ESU37795.1"/>
    </source>
</evidence>
<protein>
    <submittedName>
        <fullName evidence="1">Variant-specific surface protein</fullName>
    </submittedName>
</protein>
<reference evidence="1 2" key="2">
    <citation type="journal article" date="2013" name="Genome Biol. Evol.">
        <title>Genome sequencing of Giardia lamblia genotypes A2 and B isolates (DH and GS) and comparative analysis with the genomes of genotypes A1 and E (WB and Pig).</title>
        <authorList>
            <person name="Adam R.D."/>
            <person name="Dahlstrom E.W."/>
            <person name="Martens C.A."/>
            <person name="Bruno D.P."/>
            <person name="Barbian K.D."/>
            <person name="Ricklefs S.M."/>
            <person name="Hernandez M.M."/>
            <person name="Narla N.P."/>
            <person name="Patel R.B."/>
            <person name="Porcella S.F."/>
            <person name="Nash T.E."/>
        </authorList>
    </citation>
    <scope>NUCLEOTIDE SEQUENCE [LARGE SCALE GENOMIC DNA]</scope>
    <source>
        <strain evidence="1 2">GS</strain>
    </source>
</reference>
<gene>
    <name evidence="1" type="ORF">GSB_152118</name>
</gene>
<dbReference type="AlphaFoldDB" id="V6TLG1"/>
<dbReference type="Proteomes" id="UP000018040">
    <property type="component" value="Unassembled WGS sequence"/>
</dbReference>
<sequence length="42" mass="4376">MHGVTEVRGLCGAMGVLKDAEGGLWVESCHVRVGLGCSMQCV</sequence>
<evidence type="ECO:0000313" key="2">
    <source>
        <dbReference type="Proteomes" id="UP000018040"/>
    </source>
</evidence>
<comment type="caution">
    <text evidence="1">The sequence shown here is derived from an EMBL/GenBank/DDBJ whole genome shotgun (WGS) entry which is preliminary data.</text>
</comment>
<proteinExistence type="predicted"/>